<keyword evidence="1" id="KW-0472">Membrane</keyword>
<organism evidence="3 4">
    <name type="scientific">Tenacibaculum polynesiense</name>
    <dbReference type="NCBI Taxonomy" id="3137857"/>
    <lineage>
        <taxon>Bacteria</taxon>
        <taxon>Pseudomonadati</taxon>
        <taxon>Bacteroidota</taxon>
        <taxon>Flavobacteriia</taxon>
        <taxon>Flavobacteriales</taxon>
        <taxon>Flavobacteriaceae</taxon>
        <taxon>Tenacibaculum</taxon>
    </lineage>
</organism>
<dbReference type="Proteomes" id="UP001497527">
    <property type="component" value="Unassembled WGS sequence"/>
</dbReference>
<accession>A0ABP1F2T7</accession>
<dbReference type="Pfam" id="PF04536">
    <property type="entry name" value="TPM_phosphatase"/>
    <property type="match status" value="1"/>
</dbReference>
<comment type="caution">
    <text evidence="3">The sequence shown here is derived from an EMBL/GenBank/DDBJ whole genome shotgun (WGS) entry which is preliminary data.</text>
</comment>
<evidence type="ECO:0000256" key="1">
    <source>
        <dbReference type="SAM" id="Phobius"/>
    </source>
</evidence>
<keyword evidence="1" id="KW-0812">Transmembrane</keyword>
<sequence>MIQKLVMSSQILVVCRRLLVLIIFLVSALSIAQSGFKIPEKPKEQTSVYDKANVFTSAQKQALEQKLIRYSDTTSTQIVVATVKTLNGDNISLVASNWGHKWGIGQEKEDNGILILLALEDRKVDIATGYGIEYLLTDLLAERIINNVMIPEFKKGNYAVGMDRATTAIFQVLNGEYKGTRKESEGFDFGFIVFVIILLIFFILISRGGRGNGGRGNYRRTDSRDILETIILSNAGRGGFGSGGFGGSSGGFGSGGFGGGFGGGGFGGGGASGSW</sequence>
<evidence type="ECO:0000313" key="3">
    <source>
        <dbReference type="EMBL" id="CAL2102857.1"/>
    </source>
</evidence>
<proteinExistence type="predicted"/>
<name>A0ABP1F2T7_9FLAO</name>
<dbReference type="Gene3D" id="3.10.310.50">
    <property type="match status" value="1"/>
</dbReference>
<dbReference type="RefSeq" id="WP_348716617.1">
    <property type="nucleotide sequence ID" value="NZ_CAXJIO010000011.1"/>
</dbReference>
<dbReference type="PANTHER" id="PTHR30373:SF2">
    <property type="entry name" value="UPF0603 PROTEIN YGCG"/>
    <property type="match status" value="1"/>
</dbReference>
<evidence type="ECO:0000313" key="4">
    <source>
        <dbReference type="Proteomes" id="UP001497527"/>
    </source>
</evidence>
<feature type="transmembrane region" description="Helical" evidence="1">
    <location>
        <begin position="186"/>
        <end position="205"/>
    </location>
</feature>
<keyword evidence="4" id="KW-1185">Reference proteome</keyword>
<reference evidence="3 4" key="1">
    <citation type="submission" date="2024-05" db="EMBL/GenBank/DDBJ databases">
        <authorList>
            <person name="Duchaud E."/>
        </authorList>
    </citation>
    <scope>NUCLEOTIDE SEQUENCE [LARGE SCALE GENOMIC DNA]</scope>
    <source>
        <strain evidence="3">Ena-SAMPLE-TAB-13-05-2024-13:56:06:370-140308</strain>
    </source>
</reference>
<keyword evidence="1" id="KW-1133">Transmembrane helix</keyword>
<gene>
    <name evidence="3" type="ORF">T190423A01A_20608</name>
</gene>
<dbReference type="EMBL" id="CAXJIO010000011">
    <property type="protein sequence ID" value="CAL2102857.1"/>
    <property type="molecule type" value="Genomic_DNA"/>
</dbReference>
<dbReference type="PANTHER" id="PTHR30373">
    <property type="entry name" value="UPF0603 PROTEIN YGCG"/>
    <property type="match status" value="1"/>
</dbReference>
<dbReference type="InterPro" id="IPR007621">
    <property type="entry name" value="TPM_dom"/>
</dbReference>
<feature type="domain" description="TPM" evidence="2">
    <location>
        <begin position="48"/>
        <end position="171"/>
    </location>
</feature>
<evidence type="ECO:0000259" key="2">
    <source>
        <dbReference type="Pfam" id="PF04536"/>
    </source>
</evidence>
<protein>
    <submittedName>
        <fullName evidence="3">Methanol dehydrogenase</fullName>
    </submittedName>
</protein>